<dbReference type="Gene3D" id="2.30.30.240">
    <property type="entry name" value="PRC-barrel domain"/>
    <property type="match status" value="1"/>
</dbReference>
<reference evidence="9 10" key="1">
    <citation type="submission" date="2019-09" db="EMBL/GenBank/DDBJ databases">
        <title>Phylogeny of genus Pseudoclavibacter and closely related genus.</title>
        <authorList>
            <person name="Li Y."/>
        </authorList>
    </citation>
    <scope>NUCLEOTIDE SEQUENCE [LARGE SCALE GENOMIC DNA]</scope>
    <source>
        <strain evidence="9 10">KCTC 13959</strain>
    </source>
</reference>
<feature type="compositionally biased region" description="Basic and acidic residues" evidence="6">
    <location>
        <begin position="206"/>
        <end position="216"/>
    </location>
</feature>
<organism evidence="9 10">
    <name type="scientific">Gulosibacter chungangensis</name>
    <dbReference type="NCBI Taxonomy" id="979746"/>
    <lineage>
        <taxon>Bacteria</taxon>
        <taxon>Bacillati</taxon>
        <taxon>Actinomycetota</taxon>
        <taxon>Actinomycetes</taxon>
        <taxon>Micrococcales</taxon>
        <taxon>Microbacteriaceae</taxon>
        <taxon>Gulosibacter</taxon>
    </lineage>
</organism>
<keyword evidence="1 5" id="KW-0963">Cytoplasm</keyword>
<dbReference type="Proteomes" id="UP000433493">
    <property type="component" value="Unassembled WGS sequence"/>
</dbReference>
<sequence length="216" mass="23422">MRVGRLSKAHGLKGALKLELYTDEPEKRFVPGASFSLQVPSTSPWKGKKLVLRELRWFNEAPVGFFEDVTDRTTAETLVKAILWVDQDDAEELDPDTWYDHQLIDLEVVLDGKVVGKVTRVNHLPAQDLLEIETPNGSVMVPFVKAIVPEVNIAAGTITVTPPRGLFDAENAENAAADAVEAAIAKAAAADIADAAEAEDIEAEPAEPKPDTNEDA</sequence>
<feature type="region of interest" description="Disordered" evidence="6">
    <location>
        <begin position="195"/>
        <end position="216"/>
    </location>
</feature>
<evidence type="ECO:0000256" key="5">
    <source>
        <dbReference type="HAMAP-Rule" id="MF_00014"/>
    </source>
</evidence>
<dbReference type="InterPro" id="IPR036976">
    <property type="entry name" value="RimM_N_sf"/>
</dbReference>
<gene>
    <name evidence="5 9" type="primary">rimM</name>
    <name evidence="9" type="ORF">F8O05_09275</name>
</gene>
<keyword evidence="10" id="KW-1185">Reference proteome</keyword>
<dbReference type="GO" id="GO:0005737">
    <property type="term" value="C:cytoplasm"/>
    <property type="evidence" value="ECO:0007669"/>
    <property type="project" value="UniProtKB-SubCell"/>
</dbReference>
<comment type="subunit">
    <text evidence="5">Binds ribosomal protein uS19.</text>
</comment>
<dbReference type="InterPro" id="IPR056792">
    <property type="entry name" value="PRC_RimM"/>
</dbReference>
<comment type="caution">
    <text evidence="9">The sequence shown here is derived from an EMBL/GenBank/DDBJ whole genome shotgun (WGS) entry which is preliminary data.</text>
</comment>
<dbReference type="InterPro" id="IPR002676">
    <property type="entry name" value="RimM_N"/>
</dbReference>
<dbReference type="GO" id="GO:0006364">
    <property type="term" value="P:rRNA processing"/>
    <property type="evidence" value="ECO:0007669"/>
    <property type="project" value="UniProtKB-UniRule"/>
</dbReference>
<evidence type="ECO:0000256" key="6">
    <source>
        <dbReference type="SAM" id="MobiDB-lite"/>
    </source>
</evidence>
<comment type="function">
    <text evidence="5">An accessory protein needed during the final step in the assembly of 30S ribosomal subunit, possibly for assembly of the head region. Essential for efficient processing of 16S rRNA. May be needed both before and after RbfA during the maturation of 16S rRNA. It has affinity for free ribosomal 30S subunits but not for 70S ribosomes.</text>
</comment>
<evidence type="ECO:0000259" key="8">
    <source>
        <dbReference type="Pfam" id="PF24986"/>
    </source>
</evidence>
<name>A0A7J5BAE4_9MICO</name>
<dbReference type="InterPro" id="IPR011033">
    <property type="entry name" value="PRC_barrel-like_sf"/>
</dbReference>
<dbReference type="HAMAP" id="MF_00014">
    <property type="entry name" value="Ribosome_mat_RimM"/>
    <property type="match status" value="1"/>
</dbReference>
<dbReference type="GO" id="GO:0005840">
    <property type="term" value="C:ribosome"/>
    <property type="evidence" value="ECO:0007669"/>
    <property type="project" value="InterPro"/>
</dbReference>
<feature type="domain" description="Ribosome maturation factor RimM PRC barrel" evidence="8">
    <location>
        <begin position="101"/>
        <end position="166"/>
    </location>
</feature>
<evidence type="ECO:0000256" key="2">
    <source>
        <dbReference type="ARBA" id="ARBA00022517"/>
    </source>
</evidence>
<comment type="domain">
    <text evidence="5">The PRC barrel domain binds ribosomal protein uS19.</text>
</comment>
<evidence type="ECO:0000313" key="10">
    <source>
        <dbReference type="Proteomes" id="UP000433493"/>
    </source>
</evidence>
<dbReference type="OrthoDB" id="5381335at2"/>
<dbReference type="Pfam" id="PF01782">
    <property type="entry name" value="RimM"/>
    <property type="match status" value="1"/>
</dbReference>
<dbReference type="NCBIfam" id="TIGR02273">
    <property type="entry name" value="16S_RimM"/>
    <property type="match status" value="1"/>
</dbReference>
<keyword evidence="3 5" id="KW-0698">rRNA processing</keyword>
<dbReference type="EMBL" id="WBKB01000005">
    <property type="protein sequence ID" value="KAB1642760.1"/>
    <property type="molecule type" value="Genomic_DNA"/>
</dbReference>
<dbReference type="SUPFAM" id="SSF50346">
    <property type="entry name" value="PRC-barrel domain"/>
    <property type="match status" value="1"/>
</dbReference>
<dbReference type="SUPFAM" id="SSF50447">
    <property type="entry name" value="Translation proteins"/>
    <property type="match status" value="1"/>
</dbReference>
<dbReference type="InterPro" id="IPR011961">
    <property type="entry name" value="RimM"/>
</dbReference>
<proteinExistence type="inferred from homology"/>
<dbReference type="Pfam" id="PF24986">
    <property type="entry name" value="PRC_RimM"/>
    <property type="match status" value="1"/>
</dbReference>
<evidence type="ECO:0000259" key="7">
    <source>
        <dbReference type="Pfam" id="PF01782"/>
    </source>
</evidence>
<dbReference type="Gene3D" id="2.40.30.60">
    <property type="entry name" value="RimM"/>
    <property type="match status" value="1"/>
</dbReference>
<dbReference type="GO" id="GO:0043022">
    <property type="term" value="F:ribosome binding"/>
    <property type="evidence" value="ECO:0007669"/>
    <property type="project" value="InterPro"/>
</dbReference>
<dbReference type="InterPro" id="IPR009000">
    <property type="entry name" value="Transl_B-barrel_sf"/>
</dbReference>
<keyword evidence="4 5" id="KW-0143">Chaperone</keyword>
<evidence type="ECO:0000256" key="3">
    <source>
        <dbReference type="ARBA" id="ARBA00022552"/>
    </source>
</evidence>
<accession>A0A7J5BAE4</accession>
<feature type="compositionally biased region" description="Acidic residues" evidence="6">
    <location>
        <begin position="195"/>
        <end position="205"/>
    </location>
</feature>
<keyword evidence="2 5" id="KW-0690">Ribosome biogenesis</keyword>
<dbReference type="PANTHER" id="PTHR33692">
    <property type="entry name" value="RIBOSOME MATURATION FACTOR RIMM"/>
    <property type="match status" value="1"/>
</dbReference>
<dbReference type="GO" id="GO:0042274">
    <property type="term" value="P:ribosomal small subunit biogenesis"/>
    <property type="evidence" value="ECO:0007669"/>
    <property type="project" value="UniProtKB-UniRule"/>
</dbReference>
<comment type="similarity">
    <text evidence="5">Belongs to the RimM family.</text>
</comment>
<feature type="domain" description="RimM N-terminal" evidence="7">
    <location>
        <begin position="3"/>
        <end position="89"/>
    </location>
</feature>
<evidence type="ECO:0000313" key="9">
    <source>
        <dbReference type="EMBL" id="KAB1642760.1"/>
    </source>
</evidence>
<evidence type="ECO:0000256" key="1">
    <source>
        <dbReference type="ARBA" id="ARBA00022490"/>
    </source>
</evidence>
<dbReference type="AlphaFoldDB" id="A0A7J5BAE4"/>
<evidence type="ECO:0000256" key="4">
    <source>
        <dbReference type="ARBA" id="ARBA00023186"/>
    </source>
</evidence>
<protein>
    <recommendedName>
        <fullName evidence="5">Ribosome maturation factor RimM</fullName>
    </recommendedName>
</protein>
<dbReference type="PANTHER" id="PTHR33692:SF1">
    <property type="entry name" value="RIBOSOME MATURATION FACTOR RIMM"/>
    <property type="match status" value="1"/>
</dbReference>
<comment type="subcellular location">
    <subcellularLocation>
        <location evidence="5">Cytoplasm</location>
    </subcellularLocation>
</comment>